<dbReference type="Gene3D" id="4.10.280.10">
    <property type="entry name" value="Helix-loop-helix DNA-binding domain"/>
    <property type="match status" value="1"/>
</dbReference>
<evidence type="ECO:0000256" key="1">
    <source>
        <dbReference type="ARBA" id="ARBA00004123"/>
    </source>
</evidence>
<dbReference type="SUPFAM" id="SSF47459">
    <property type="entry name" value="HLH, helix-loop-helix DNA-binding domain"/>
    <property type="match status" value="1"/>
</dbReference>
<accession>A0A5S6Q8D4</accession>
<dbReference type="InterPro" id="IPR036638">
    <property type="entry name" value="HLH_DNA-bd_sf"/>
</dbReference>
<dbReference type="InterPro" id="IPR011598">
    <property type="entry name" value="bHLH_dom"/>
</dbReference>
<dbReference type="STRING" id="70415.A0A5S6Q8D4"/>
<evidence type="ECO:0000313" key="6">
    <source>
        <dbReference type="Proteomes" id="UP000046395"/>
    </source>
</evidence>
<proteinExistence type="predicted"/>
<dbReference type="Pfam" id="PF00010">
    <property type="entry name" value="HLH"/>
    <property type="match status" value="1"/>
</dbReference>
<dbReference type="GO" id="GO:0046983">
    <property type="term" value="F:protein dimerization activity"/>
    <property type="evidence" value="ECO:0007669"/>
    <property type="project" value="InterPro"/>
</dbReference>
<dbReference type="FunFam" id="4.10.280.10:FF:000029">
    <property type="entry name" value="Achaete-scute family bHLH transcription factor 1"/>
    <property type="match status" value="1"/>
</dbReference>
<keyword evidence="2" id="KW-0524">Neurogenesis</keyword>
<dbReference type="WBParaSite" id="TMUE_1000003484.1">
    <property type="protein sequence ID" value="TMUE_1000003484.1"/>
    <property type="gene ID" value="WBGene00289308"/>
</dbReference>
<evidence type="ECO:0000256" key="4">
    <source>
        <dbReference type="ARBA" id="ARBA00023242"/>
    </source>
</evidence>
<dbReference type="GO" id="GO:0005634">
    <property type="term" value="C:nucleus"/>
    <property type="evidence" value="ECO:0007669"/>
    <property type="project" value="UniProtKB-SubCell"/>
</dbReference>
<dbReference type="GO" id="GO:0000981">
    <property type="term" value="F:DNA-binding transcription factor activity, RNA polymerase II-specific"/>
    <property type="evidence" value="ECO:0007669"/>
    <property type="project" value="TreeGrafter"/>
</dbReference>
<organism evidence="6 7">
    <name type="scientific">Trichuris muris</name>
    <name type="common">Mouse whipworm</name>
    <dbReference type="NCBI Taxonomy" id="70415"/>
    <lineage>
        <taxon>Eukaryota</taxon>
        <taxon>Metazoa</taxon>
        <taxon>Ecdysozoa</taxon>
        <taxon>Nematoda</taxon>
        <taxon>Enoplea</taxon>
        <taxon>Dorylaimia</taxon>
        <taxon>Trichinellida</taxon>
        <taxon>Trichuridae</taxon>
        <taxon>Trichuris</taxon>
    </lineage>
</organism>
<keyword evidence="6" id="KW-1185">Reference proteome</keyword>
<protein>
    <submittedName>
        <fullName evidence="7">BHLH domain-containing protein</fullName>
    </submittedName>
</protein>
<evidence type="ECO:0000256" key="2">
    <source>
        <dbReference type="ARBA" id="ARBA00022902"/>
    </source>
</evidence>
<comment type="subcellular location">
    <subcellularLocation>
        <location evidence="1">Nucleus</location>
    </subcellularLocation>
</comment>
<feature type="domain" description="BHLH" evidence="5">
    <location>
        <begin position="41"/>
        <end position="93"/>
    </location>
</feature>
<keyword evidence="4" id="KW-0539">Nucleus</keyword>
<dbReference type="PANTHER" id="PTHR23349">
    <property type="entry name" value="BASIC HELIX-LOOP-HELIX TRANSCRIPTION FACTOR, TWIST"/>
    <property type="match status" value="1"/>
</dbReference>
<keyword evidence="3" id="KW-0238">DNA-binding</keyword>
<dbReference type="GO" id="GO:0007399">
    <property type="term" value="P:nervous system development"/>
    <property type="evidence" value="ECO:0007669"/>
    <property type="project" value="UniProtKB-KW"/>
</dbReference>
<sequence length="262" mass="29199">MYSPGSRSDKTVQDTMDVVSLSSDRSDVVSSTSGNVRKHPVLVARRNARERNRVRQVNMGFVTLRDHIPQQGKSKKLSKVETLRAAAGYIRYLEQLLSASDAGQLQVTDYMNLTESTGYPLMGHEPFYQQQQQQQHGHCPAIGYHFGPHHHHHHNHQQQVRMSNEPPGYPCSIKSEYGGRLGEIATVGPDAYQLSLQQQQQQQMSMLQSYCIKKEITSCGRMETSSDGSTASPHGSFITDLGFEAVGSPADMVQYSSVLPTY</sequence>
<dbReference type="AlphaFoldDB" id="A0A5S6Q8D4"/>
<evidence type="ECO:0000259" key="5">
    <source>
        <dbReference type="PROSITE" id="PS50888"/>
    </source>
</evidence>
<reference evidence="7" key="1">
    <citation type="submission" date="2019-12" db="UniProtKB">
        <authorList>
            <consortium name="WormBaseParasite"/>
        </authorList>
    </citation>
    <scope>IDENTIFICATION</scope>
</reference>
<evidence type="ECO:0000256" key="3">
    <source>
        <dbReference type="ARBA" id="ARBA00023125"/>
    </source>
</evidence>
<dbReference type="PROSITE" id="PS50888">
    <property type="entry name" value="BHLH"/>
    <property type="match status" value="1"/>
</dbReference>
<dbReference type="SMART" id="SM00353">
    <property type="entry name" value="HLH"/>
    <property type="match status" value="1"/>
</dbReference>
<name>A0A5S6Q8D4_TRIMR</name>
<dbReference type="InterPro" id="IPR050283">
    <property type="entry name" value="E-box_TF_Regulators"/>
</dbReference>
<dbReference type="PANTHER" id="PTHR23349:SF108">
    <property type="entry name" value="BHLH DOMAIN-CONTAINING PROTEIN"/>
    <property type="match status" value="1"/>
</dbReference>
<dbReference type="GO" id="GO:0000977">
    <property type="term" value="F:RNA polymerase II transcription regulatory region sequence-specific DNA binding"/>
    <property type="evidence" value="ECO:0007669"/>
    <property type="project" value="TreeGrafter"/>
</dbReference>
<evidence type="ECO:0000313" key="7">
    <source>
        <dbReference type="WBParaSite" id="TMUE_1000003484.1"/>
    </source>
</evidence>
<dbReference type="Proteomes" id="UP000046395">
    <property type="component" value="Unassembled WGS sequence"/>
</dbReference>